<feature type="domain" description="EGF-like" evidence="6">
    <location>
        <begin position="499"/>
        <end position="545"/>
    </location>
</feature>
<feature type="disulfide bond" evidence="4">
    <location>
        <begin position="557"/>
        <end position="574"/>
    </location>
</feature>
<dbReference type="InterPro" id="IPR000742">
    <property type="entry name" value="EGF"/>
</dbReference>
<evidence type="ECO:0000256" key="3">
    <source>
        <dbReference type="ARBA" id="ARBA00023157"/>
    </source>
</evidence>
<proteinExistence type="predicted"/>
<evidence type="ECO:0000313" key="7">
    <source>
        <dbReference type="EMBL" id="RNA08840.1"/>
    </source>
</evidence>
<evidence type="ECO:0000313" key="8">
    <source>
        <dbReference type="Proteomes" id="UP000276133"/>
    </source>
</evidence>
<keyword evidence="2" id="KW-0677">Repeat</keyword>
<keyword evidence="8" id="KW-1185">Reference proteome</keyword>
<name>A0A3M7QBS0_BRAPC</name>
<feature type="transmembrane region" description="Helical" evidence="5">
    <location>
        <begin position="598"/>
        <end position="623"/>
    </location>
</feature>
<dbReference type="CDD" id="cd00054">
    <property type="entry name" value="EGF_CA"/>
    <property type="match status" value="1"/>
</dbReference>
<feature type="disulfide bond" evidence="4">
    <location>
        <begin position="535"/>
        <end position="544"/>
    </location>
</feature>
<keyword evidence="5" id="KW-0812">Transmembrane</keyword>
<dbReference type="Gene3D" id="2.10.25.10">
    <property type="entry name" value="Laminin"/>
    <property type="match status" value="1"/>
</dbReference>
<evidence type="ECO:0000256" key="1">
    <source>
        <dbReference type="ARBA" id="ARBA00022536"/>
    </source>
</evidence>
<dbReference type="SUPFAM" id="SSF57196">
    <property type="entry name" value="EGF/Laminin"/>
    <property type="match status" value="1"/>
</dbReference>
<evidence type="ECO:0000256" key="5">
    <source>
        <dbReference type="SAM" id="Phobius"/>
    </source>
</evidence>
<dbReference type="GO" id="GO:0005509">
    <property type="term" value="F:calcium ion binding"/>
    <property type="evidence" value="ECO:0007669"/>
    <property type="project" value="InterPro"/>
</dbReference>
<comment type="caution">
    <text evidence="4">Lacks conserved residue(s) required for the propagation of feature annotation.</text>
</comment>
<evidence type="ECO:0000259" key="6">
    <source>
        <dbReference type="PROSITE" id="PS50026"/>
    </source>
</evidence>
<accession>A0A3M7QBS0</accession>
<dbReference type="OrthoDB" id="430340at2759"/>
<dbReference type="InterPro" id="IPR051022">
    <property type="entry name" value="Notch_Cell-Fate_Det"/>
</dbReference>
<feature type="disulfide bond" evidence="4">
    <location>
        <begin position="465"/>
        <end position="475"/>
    </location>
</feature>
<dbReference type="SMART" id="SM00181">
    <property type="entry name" value="EGF"/>
    <property type="match status" value="3"/>
</dbReference>
<dbReference type="PANTHER" id="PTHR24049">
    <property type="entry name" value="CRUMBS FAMILY MEMBER"/>
    <property type="match status" value="1"/>
</dbReference>
<dbReference type="STRING" id="10195.A0A3M7QBS0"/>
<dbReference type="PROSITE" id="PS00022">
    <property type="entry name" value="EGF_1"/>
    <property type="match status" value="3"/>
</dbReference>
<comment type="caution">
    <text evidence="7">The sequence shown here is derived from an EMBL/GenBank/DDBJ whole genome shotgun (WGS) entry which is preliminary data.</text>
</comment>
<dbReference type="Proteomes" id="UP000276133">
    <property type="component" value="Unassembled WGS sequence"/>
</dbReference>
<dbReference type="EMBL" id="REGN01006614">
    <property type="protein sequence ID" value="RNA08840.1"/>
    <property type="molecule type" value="Genomic_DNA"/>
</dbReference>
<dbReference type="AlphaFoldDB" id="A0A3M7QBS0"/>
<dbReference type="PROSITE" id="PS50026">
    <property type="entry name" value="EGF_3"/>
    <property type="match status" value="3"/>
</dbReference>
<dbReference type="SMART" id="SM00179">
    <property type="entry name" value="EGF_CA"/>
    <property type="match status" value="1"/>
</dbReference>
<feature type="domain" description="EGF-like" evidence="6">
    <location>
        <begin position="548"/>
        <end position="586"/>
    </location>
</feature>
<feature type="transmembrane region" description="Helical" evidence="5">
    <location>
        <begin position="191"/>
        <end position="212"/>
    </location>
</feature>
<keyword evidence="1 4" id="KW-0245">EGF-like domain</keyword>
<reference evidence="7 8" key="1">
    <citation type="journal article" date="2018" name="Sci. Rep.">
        <title>Genomic signatures of local adaptation to the degree of environmental predictability in rotifers.</title>
        <authorList>
            <person name="Franch-Gras L."/>
            <person name="Hahn C."/>
            <person name="Garcia-Roger E.M."/>
            <person name="Carmona M.J."/>
            <person name="Serra M."/>
            <person name="Gomez A."/>
        </authorList>
    </citation>
    <scope>NUCLEOTIDE SEQUENCE [LARGE SCALE GENOMIC DNA]</scope>
    <source>
        <strain evidence="7">HYR1</strain>
    </source>
</reference>
<keyword evidence="5" id="KW-0472">Membrane</keyword>
<dbReference type="InterPro" id="IPR001881">
    <property type="entry name" value="EGF-like_Ca-bd_dom"/>
</dbReference>
<feature type="domain" description="EGF-like" evidence="6">
    <location>
        <begin position="461"/>
        <end position="497"/>
    </location>
</feature>
<evidence type="ECO:0000256" key="4">
    <source>
        <dbReference type="PROSITE-ProRule" id="PRU00076"/>
    </source>
</evidence>
<feature type="disulfide bond" evidence="4">
    <location>
        <begin position="576"/>
        <end position="585"/>
    </location>
</feature>
<sequence length="642" mass="74353">MMIKEKRESNTVNQFVFVVTHMENTIRMKSSKILYGDTNMTSLINSTNKSFSFERIITIPGAFGFRVDVNDLNIYALENINVTGFSNCILYLNLLTYKGYRLALKNLNQYWIENTLSELKGQCEILVQKLQYKNVFTFCTVIFVLKFYIAAERGRIFVHFILEIHNTKNRMKHKMIQSVLSRLIPNQIHTYFTYIYCSLLIFMFYTFLITNFPTLITKLFQSFVQSSNYPSLFLSLKSKYCLSSRYKQVSGFFEDFGILRERYMNDSDINSIVIESFEVNISNKGSRQKPKRKCFSGSSFNRHNLDTLIRILNLSSQFSNKDANLIIFIKIIIRLIEKLNFHINSKITERSSQFLILLNDCPTVVKKGEQFNFSIEFYGFEQNVTISFGDLTSITIENPNGLKFSSKMFIHKTYDKFGHYKIFAYDAFKMFNSTCYIKLDGSTLDLNDLNSVVYLLDKKLDLNDCLNNCSGNGICRQLTDNFFKCSCFEDFEGNSCQTSKHKCFRKPCLNNGICNETKVISSLTDHVNYEYECICSDRFYGTHCEKMKKDYCTNKTCSGNGICFFNQTSEQGECKCFPLYGGNFCQIESSEMKTIRKVISTATIIAIITIFLLFSTIIILDILTIFTKKKSNKVAPKEKIEA</sequence>
<feature type="disulfide bond" evidence="4">
    <location>
        <begin position="487"/>
        <end position="496"/>
    </location>
</feature>
<keyword evidence="5" id="KW-1133">Transmembrane helix</keyword>
<evidence type="ECO:0000256" key="2">
    <source>
        <dbReference type="ARBA" id="ARBA00022737"/>
    </source>
</evidence>
<gene>
    <name evidence="7" type="ORF">BpHYR1_053924</name>
</gene>
<protein>
    <submittedName>
        <fullName evidence="7">Neurogenic locus notch-like protein</fullName>
    </submittedName>
</protein>
<keyword evidence="3 4" id="KW-1015">Disulfide bond</keyword>
<organism evidence="7 8">
    <name type="scientific">Brachionus plicatilis</name>
    <name type="common">Marine rotifer</name>
    <name type="synonym">Brachionus muelleri</name>
    <dbReference type="NCBI Taxonomy" id="10195"/>
    <lineage>
        <taxon>Eukaryota</taxon>
        <taxon>Metazoa</taxon>
        <taxon>Spiralia</taxon>
        <taxon>Gnathifera</taxon>
        <taxon>Rotifera</taxon>
        <taxon>Eurotatoria</taxon>
        <taxon>Monogononta</taxon>
        <taxon>Pseudotrocha</taxon>
        <taxon>Ploima</taxon>
        <taxon>Brachionidae</taxon>
        <taxon>Brachionus</taxon>
    </lineage>
</organism>